<keyword evidence="3" id="KW-1185">Reference proteome</keyword>
<dbReference type="GO" id="GO:0016829">
    <property type="term" value="F:lyase activity"/>
    <property type="evidence" value="ECO:0007669"/>
    <property type="project" value="UniProtKB-KW"/>
</dbReference>
<protein>
    <submittedName>
        <fullName evidence="2">Lactoylglutathione lyase and related lyases</fullName>
    </submittedName>
</protein>
<dbReference type="Proteomes" id="UP000218554">
    <property type="component" value="Chromosome"/>
</dbReference>
<sequence>MHLTSCRAYPESIEQETTMRPTLTHVALHVPELEPCVRFYETFCGMRVIHERAAKGSKIVWMAEPGKEHSFIFVIMPGGQDRNLAPTDYSHFGFAVDSREQVDDIARRAEATGCLIWAPRDEPYPVGYYCGLKDPAGNYVEFSYGQPLGPGSEAMPIP</sequence>
<organism evidence="2 3">
    <name type="scientific">Metapseudomonas furukawaii</name>
    <name type="common">Pseudomonas furukawaii</name>
    <dbReference type="NCBI Taxonomy" id="1149133"/>
    <lineage>
        <taxon>Bacteria</taxon>
        <taxon>Pseudomonadati</taxon>
        <taxon>Pseudomonadota</taxon>
        <taxon>Gammaproteobacteria</taxon>
        <taxon>Pseudomonadales</taxon>
        <taxon>Pseudomonadaceae</taxon>
        <taxon>Metapseudomonas</taxon>
    </lineage>
</organism>
<keyword evidence="2" id="KW-0456">Lyase</keyword>
<feature type="domain" description="VOC" evidence="1">
    <location>
        <begin position="22"/>
        <end position="145"/>
    </location>
</feature>
<gene>
    <name evidence="2" type="ORF">KF707C_27220</name>
</gene>
<dbReference type="InterPro" id="IPR029068">
    <property type="entry name" value="Glyas_Bleomycin-R_OHBP_Dase"/>
</dbReference>
<proteinExistence type="predicted"/>
<dbReference type="InterPro" id="IPR052393">
    <property type="entry name" value="Cadmium-induced_rsp"/>
</dbReference>
<dbReference type="Gene3D" id="3.10.180.10">
    <property type="entry name" value="2,3-Dihydroxybiphenyl 1,2-Dioxygenase, domain 1"/>
    <property type="match status" value="1"/>
</dbReference>
<evidence type="ECO:0000313" key="3">
    <source>
        <dbReference type="Proteomes" id="UP000218554"/>
    </source>
</evidence>
<dbReference type="PROSITE" id="PS51819">
    <property type="entry name" value="VOC"/>
    <property type="match status" value="1"/>
</dbReference>
<dbReference type="SUPFAM" id="SSF54593">
    <property type="entry name" value="Glyoxalase/Bleomycin resistance protein/Dihydroxybiphenyl dioxygenase"/>
    <property type="match status" value="1"/>
</dbReference>
<evidence type="ECO:0000313" key="2">
    <source>
        <dbReference type="EMBL" id="BAU74410.1"/>
    </source>
</evidence>
<dbReference type="AlphaFoldDB" id="A0AAD1FF28"/>
<dbReference type="InterPro" id="IPR037523">
    <property type="entry name" value="VOC_core"/>
</dbReference>
<reference evidence="2 3" key="2">
    <citation type="journal article" date="2017" name="Int. J. Syst. Evol. Microbiol.">
        <title>Pseudomonas furukawaii sp. nov., a polychlorinated biphenyl-degrading bacterium isolated from biphenyl-contaminated soil in Japan.</title>
        <authorList>
            <person name="Kimura N."/>
            <person name="Watanabe T."/>
            <person name="Suenaga H."/>
            <person name="Fujihara H."/>
            <person name="Futagami T."/>
            <person name="Goto M."/>
            <person name="Hanada S."/>
            <person name="Hirose J."/>
        </authorList>
    </citation>
    <scope>NUCLEOTIDE SEQUENCE [LARGE SCALE GENOMIC DNA]</scope>
    <source>
        <strain evidence="3">DSM 10086 / NBRC 110670 / KF707</strain>
    </source>
</reference>
<accession>A0AAD1FF28</accession>
<dbReference type="InterPro" id="IPR004360">
    <property type="entry name" value="Glyas_Fos-R_dOase_dom"/>
</dbReference>
<dbReference type="PANTHER" id="PTHR41294">
    <property type="entry name" value="CADMIUM-INDUCED PROTEIN CADI"/>
    <property type="match status" value="1"/>
</dbReference>
<dbReference type="CDD" id="cd06587">
    <property type="entry name" value="VOC"/>
    <property type="match status" value="1"/>
</dbReference>
<dbReference type="Pfam" id="PF00903">
    <property type="entry name" value="Glyoxalase"/>
    <property type="match status" value="1"/>
</dbReference>
<dbReference type="EMBL" id="AP014862">
    <property type="protein sequence ID" value="BAU74410.1"/>
    <property type="molecule type" value="Genomic_DNA"/>
</dbReference>
<dbReference type="GO" id="GO:0046686">
    <property type="term" value="P:response to cadmium ion"/>
    <property type="evidence" value="ECO:0007669"/>
    <property type="project" value="TreeGrafter"/>
</dbReference>
<dbReference type="PANTHER" id="PTHR41294:SF1">
    <property type="entry name" value="CADMIUM-INDUCED PROTEIN CADI"/>
    <property type="match status" value="1"/>
</dbReference>
<dbReference type="KEGG" id="pfuw:KF707C_27220"/>
<reference evidence="3" key="1">
    <citation type="submission" date="2015-05" db="EMBL/GenBank/DDBJ databases">
        <title>Draft genome sequencing of a biphenyl-degrading bacterium, Pseudomonas balearica KF707 (=NBRC110670).</title>
        <authorList>
            <person name="Kimura N."/>
            <person name="Hirose J."/>
            <person name="Watanabe T."/>
            <person name="Suenaga H."/>
            <person name="Fujihara H."/>
            <person name="Noguchi M."/>
            <person name="Hashimoto M."/>
            <person name="Shimodaira J."/>
            <person name="Tsuchikane K."/>
            <person name="Hosoyama A."/>
            <person name="Yamazoe A."/>
            <person name="Fujita N."/>
            <person name="Furukawa K."/>
        </authorList>
    </citation>
    <scope>NUCLEOTIDE SEQUENCE [LARGE SCALE GENOMIC DNA]</scope>
    <source>
        <strain evidence="3">DSM 10086 / NBRC 110670 / KF707</strain>
    </source>
</reference>
<name>A0AAD1FF28_METFU</name>
<evidence type="ECO:0000259" key="1">
    <source>
        <dbReference type="PROSITE" id="PS51819"/>
    </source>
</evidence>